<name>A0A6G5AI06_RHIMP</name>
<evidence type="ECO:0000256" key="2">
    <source>
        <dbReference type="SAM" id="SignalP"/>
    </source>
</evidence>
<feature type="transmembrane region" description="Helical" evidence="1">
    <location>
        <begin position="97"/>
        <end position="119"/>
    </location>
</feature>
<keyword evidence="1" id="KW-0472">Membrane</keyword>
<organism evidence="3">
    <name type="scientific">Rhipicephalus microplus</name>
    <name type="common">Cattle tick</name>
    <name type="synonym">Boophilus microplus</name>
    <dbReference type="NCBI Taxonomy" id="6941"/>
    <lineage>
        <taxon>Eukaryota</taxon>
        <taxon>Metazoa</taxon>
        <taxon>Ecdysozoa</taxon>
        <taxon>Arthropoda</taxon>
        <taxon>Chelicerata</taxon>
        <taxon>Arachnida</taxon>
        <taxon>Acari</taxon>
        <taxon>Parasitiformes</taxon>
        <taxon>Ixodida</taxon>
        <taxon>Ixodoidea</taxon>
        <taxon>Ixodidae</taxon>
        <taxon>Rhipicephalinae</taxon>
        <taxon>Rhipicephalus</taxon>
        <taxon>Boophilus</taxon>
    </lineage>
</organism>
<sequence length="141" mass="16599">MIIRLAWLSFFCCCCFIYWLYISQCNTFPSVSGECTMSMEWKPVLLMKQMELPFRVNFPIRISCSFFWHLYSGLRSQGCSLRHGGICISQTKIIEEFIFLNISILIFCNFVVLSIPSLYKKYCEETPKKKIIGMSHEKHFC</sequence>
<feature type="chain" id="PRO_5026158258" description="Secreted protein" evidence="2">
    <location>
        <begin position="28"/>
        <end position="141"/>
    </location>
</feature>
<accession>A0A6G5AI06</accession>
<feature type="signal peptide" evidence="2">
    <location>
        <begin position="1"/>
        <end position="27"/>
    </location>
</feature>
<reference evidence="3" key="1">
    <citation type="submission" date="2020-03" db="EMBL/GenBank/DDBJ databases">
        <title>A transcriptome and proteome of the tick Rhipicephalus microplus shaped by the genetic composition of its hosts and developmental stage.</title>
        <authorList>
            <person name="Garcia G.R."/>
            <person name="Ribeiro J.M.C."/>
            <person name="Maruyama S.R."/>
            <person name="Gardinasse L.G."/>
            <person name="Nelson K."/>
            <person name="Ferreira B.R."/>
            <person name="Andrade T.G."/>
            <person name="Santos I.K.F.M."/>
        </authorList>
    </citation>
    <scope>NUCLEOTIDE SEQUENCE</scope>
    <source>
        <strain evidence="3">NSGR</strain>
        <tissue evidence="3">Salivary glands</tissue>
    </source>
</reference>
<evidence type="ECO:0008006" key="4">
    <source>
        <dbReference type="Google" id="ProtNLM"/>
    </source>
</evidence>
<evidence type="ECO:0000313" key="3">
    <source>
        <dbReference type="EMBL" id="NIE49913.1"/>
    </source>
</evidence>
<proteinExistence type="predicted"/>
<dbReference type="AlphaFoldDB" id="A0A6G5AI06"/>
<dbReference type="EMBL" id="GIKN01007640">
    <property type="protein sequence ID" value="NIE49913.1"/>
    <property type="molecule type" value="Transcribed_RNA"/>
</dbReference>
<keyword evidence="2" id="KW-0732">Signal</keyword>
<evidence type="ECO:0000256" key="1">
    <source>
        <dbReference type="SAM" id="Phobius"/>
    </source>
</evidence>
<keyword evidence="1" id="KW-0812">Transmembrane</keyword>
<keyword evidence="1" id="KW-1133">Transmembrane helix</keyword>
<protein>
    <recommendedName>
        <fullName evidence="4">Secreted protein</fullName>
    </recommendedName>
</protein>